<dbReference type="Pfam" id="PF00903">
    <property type="entry name" value="Glyoxalase"/>
    <property type="match status" value="1"/>
</dbReference>
<dbReference type="SUPFAM" id="SSF54593">
    <property type="entry name" value="Glyoxalase/Bleomycin resistance protein/Dihydroxybiphenyl dioxygenase"/>
    <property type="match status" value="1"/>
</dbReference>
<dbReference type="InterPro" id="IPR004360">
    <property type="entry name" value="Glyas_Fos-R_dOase_dom"/>
</dbReference>
<sequence>MSENKVNPIPDGYHSITPFIVVNDGAKAVEFYKAVFGAEVLTRNDMPDGTVAHCELQIGDSILQLGDANPAWGMASPDPELITESLVLYVKDCDAVVAKAVEAGARVREEPSLFLTGDRYASIADPFGRRWSIMTRVEDVPRKEAERRIDEWLASMGEQQ</sequence>
<accession>A0A9X3PD28</accession>
<keyword evidence="5" id="KW-1185">Reference proteome</keyword>
<reference evidence="3 5" key="2">
    <citation type="submission" date="2023-07" db="EMBL/GenBank/DDBJ databases">
        <title>Sequencing the genomes of 1000 actinobacteria strains.</title>
        <authorList>
            <person name="Klenk H.-P."/>
        </authorList>
    </citation>
    <scope>NUCLEOTIDE SEQUENCE [LARGE SCALE GENOMIC DNA]</scope>
    <source>
        <strain evidence="3 5">DSM 44724</strain>
    </source>
</reference>
<dbReference type="Gene3D" id="3.30.720.110">
    <property type="match status" value="1"/>
</dbReference>
<organism evidence="2 4">
    <name type="scientific">Glycomyces lechevalierae</name>
    <dbReference type="NCBI Taxonomy" id="256034"/>
    <lineage>
        <taxon>Bacteria</taxon>
        <taxon>Bacillati</taxon>
        <taxon>Actinomycetota</taxon>
        <taxon>Actinomycetes</taxon>
        <taxon>Glycomycetales</taxon>
        <taxon>Glycomycetaceae</taxon>
        <taxon>Glycomyces</taxon>
    </lineage>
</organism>
<dbReference type="RefSeq" id="WP_270119311.1">
    <property type="nucleotide sequence ID" value="NZ_BAAAOM010000002.1"/>
</dbReference>
<evidence type="ECO:0000313" key="5">
    <source>
        <dbReference type="Proteomes" id="UP001183604"/>
    </source>
</evidence>
<dbReference type="CDD" id="cd07246">
    <property type="entry name" value="VOC_like"/>
    <property type="match status" value="1"/>
</dbReference>
<dbReference type="PANTHER" id="PTHR34109:SF1">
    <property type="entry name" value="VOC DOMAIN-CONTAINING PROTEIN"/>
    <property type="match status" value="1"/>
</dbReference>
<proteinExistence type="predicted"/>
<name>A0A9X3PD28_9ACTN</name>
<dbReference type="Gene3D" id="3.30.720.120">
    <property type="match status" value="1"/>
</dbReference>
<feature type="domain" description="VOC" evidence="1">
    <location>
        <begin position="12"/>
        <end position="136"/>
    </location>
</feature>
<dbReference type="PANTHER" id="PTHR34109">
    <property type="entry name" value="BNAUNNG04460D PROTEIN-RELATED"/>
    <property type="match status" value="1"/>
</dbReference>
<dbReference type="PROSITE" id="PS51819">
    <property type="entry name" value="VOC"/>
    <property type="match status" value="1"/>
</dbReference>
<dbReference type="EMBL" id="JAVDYD010000001">
    <property type="protein sequence ID" value="MDR7336369.1"/>
    <property type="molecule type" value="Genomic_DNA"/>
</dbReference>
<dbReference type="Proteomes" id="UP001183604">
    <property type="component" value="Unassembled WGS sequence"/>
</dbReference>
<gene>
    <name evidence="3" type="ORF">J2S69_000088</name>
    <name evidence="2" type="ORF">O2L01_00110</name>
</gene>
<evidence type="ECO:0000313" key="4">
    <source>
        <dbReference type="Proteomes" id="UP001145799"/>
    </source>
</evidence>
<dbReference type="AlphaFoldDB" id="A0A9X3PD28"/>
<dbReference type="InterPro" id="IPR037523">
    <property type="entry name" value="VOC_core"/>
</dbReference>
<evidence type="ECO:0000313" key="3">
    <source>
        <dbReference type="EMBL" id="MDR7336369.1"/>
    </source>
</evidence>
<reference evidence="2" key="1">
    <citation type="submission" date="2022-12" db="EMBL/GenBank/DDBJ databases">
        <title>Gycomyces niveus sp.nov., a novel actinomycete isolated from soil in Shouguang.</title>
        <authorList>
            <person name="Yang X."/>
        </authorList>
    </citation>
    <scope>NUCLEOTIDE SEQUENCE</scope>
    <source>
        <strain evidence="2">DSM 44724</strain>
    </source>
</reference>
<dbReference type="Proteomes" id="UP001145799">
    <property type="component" value="Unassembled WGS sequence"/>
</dbReference>
<protein>
    <submittedName>
        <fullName evidence="3">Glyoxalase superfamily protein PhnB</fullName>
    </submittedName>
    <submittedName>
        <fullName evidence="2">VOC family protein</fullName>
    </submittedName>
</protein>
<dbReference type="EMBL" id="JAPZVQ010000001">
    <property type="protein sequence ID" value="MDA1383364.1"/>
    <property type="molecule type" value="Genomic_DNA"/>
</dbReference>
<evidence type="ECO:0000313" key="2">
    <source>
        <dbReference type="EMBL" id="MDA1383364.1"/>
    </source>
</evidence>
<comment type="caution">
    <text evidence="2">The sequence shown here is derived from an EMBL/GenBank/DDBJ whole genome shotgun (WGS) entry which is preliminary data.</text>
</comment>
<evidence type="ECO:0000259" key="1">
    <source>
        <dbReference type="PROSITE" id="PS51819"/>
    </source>
</evidence>
<dbReference type="InterPro" id="IPR029068">
    <property type="entry name" value="Glyas_Bleomycin-R_OHBP_Dase"/>
</dbReference>